<evidence type="ECO:0000256" key="5">
    <source>
        <dbReference type="ARBA" id="ARBA00023065"/>
    </source>
</evidence>
<gene>
    <name evidence="14" type="ordered locus">Mpet_1034</name>
</gene>
<dbReference type="SUPFAM" id="SSF81340">
    <property type="entry name" value="Clc chloride channel"/>
    <property type="match status" value="1"/>
</dbReference>
<dbReference type="EMBL" id="CP002117">
    <property type="protein sequence ID" value="ADN35801.1"/>
    <property type="molecule type" value="Genomic_DNA"/>
</dbReference>
<keyword evidence="4 12" id="KW-1133">Transmembrane helix</keyword>
<comment type="subcellular location">
    <subcellularLocation>
        <location evidence="1">Membrane</location>
        <topology evidence="1">Multi-pass membrane protein</topology>
    </subcellularLocation>
</comment>
<keyword evidence="9" id="KW-0868">Chloride</keyword>
<feature type="transmembrane region" description="Helical" evidence="12">
    <location>
        <begin position="283"/>
        <end position="300"/>
    </location>
</feature>
<keyword evidence="15" id="KW-1185">Reference proteome</keyword>
<dbReference type="SMART" id="SM00116">
    <property type="entry name" value="CBS"/>
    <property type="match status" value="2"/>
</dbReference>
<evidence type="ECO:0000256" key="6">
    <source>
        <dbReference type="ARBA" id="ARBA00023136"/>
    </source>
</evidence>
<dbReference type="PANTHER" id="PTHR43427">
    <property type="entry name" value="CHLORIDE CHANNEL PROTEIN CLC-E"/>
    <property type="match status" value="1"/>
</dbReference>
<dbReference type="RefSeq" id="WP_013328979.1">
    <property type="nucleotide sequence ID" value="NC_014507.1"/>
</dbReference>
<dbReference type="PRINTS" id="PR00762">
    <property type="entry name" value="CLCHANNEL"/>
</dbReference>
<keyword evidence="3 12" id="KW-0812">Transmembrane</keyword>
<reference evidence="14 15" key="1">
    <citation type="journal article" date="2010" name="Stand. Genomic Sci.">
        <title>Complete genome sequence of Methanoplanus petrolearius type strain (SEBR 4847).</title>
        <authorList>
            <person name="Brambilla E."/>
            <person name="Djao O.D."/>
            <person name="Daligault H."/>
            <person name="Lapidus A."/>
            <person name="Lucas S."/>
            <person name="Hammon N."/>
            <person name="Nolan M."/>
            <person name="Tice H."/>
            <person name="Cheng J.F."/>
            <person name="Han C."/>
            <person name="Tapia R."/>
            <person name="Goodwin L."/>
            <person name="Pitluck S."/>
            <person name="Liolios K."/>
            <person name="Ivanova N."/>
            <person name="Mavromatis K."/>
            <person name="Mikhailova N."/>
            <person name="Pati A."/>
            <person name="Chen A."/>
            <person name="Palaniappan K."/>
            <person name="Land M."/>
            <person name="Hauser L."/>
            <person name="Chang Y.J."/>
            <person name="Jeffries C.D."/>
            <person name="Rohde M."/>
            <person name="Spring S."/>
            <person name="Sikorski J."/>
            <person name="Goker M."/>
            <person name="Woyke T."/>
            <person name="Bristow J."/>
            <person name="Eisen J.A."/>
            <person name="Markowitz V."/>
            <person name="Hugenholtz P."/>
            <person name="Kyrpides N.C."/>
            <person name="Klenk H.P."/>
        </authorList>
    </citation>
    <scope>NUCLEOTIDE SEQUENCE [LARGE SCALE GENOMIC DNA]</scope>
    <source>
        <strain evidence="15">DSM 11571 / OCM 486 / SEBR 4847</strain>
    </source>
</reference>
<evidence type="ECO:0000256" key="7">
    <source>
        <dbReference type="ARBA" id="ARBA00023167"/>
    </source>
</evidence>
<evidence type="ECO:0000256" key="9">
    <source>
        <dbReference type="ARBA" id="ARBA00023214"/>
    </source>
</evidence>
<accession>E1RKE8</accession>
<dbReference type="Pfam" id="PF00571">
    <property type="entry name" value="CBS"/>
    <property type="match status" value="2"/>
</dbReference>
<dbReference type="CDD" id="cd02205">
    <property type="entry name" value="CBS_pair_SF"/>
    <property type="match status" value="1"/>
</dbReference>
<name>E1RKE8_METP4</name>
<feature type="transmembrane region" description="Helical" evidence="12">
    <location>
        <begin position="420"/>
        <end position="438"/>
    </location>
</feature>
<feature type="transmembrane region" description="Helical" evidence="12">
    <location>
        <begin position="166"/>
        <end position="191"/>
    </location>
</feature>
<dbReference type="InterPro" id="IPR046342">
    <property type="entry name" value="CBS_dom_sf"/>
</dbReference>
<dbReference type="InterPro" id="IPR050368">
    <property type="entry name" value="ClC-type_chloride_channel"/>
</dbReference>
<feature type="domain" description="CBS" evidence="13">
    <location>
        <begin position="537"/>
        <end position="595"/>
    </location>
</feature>
<evidence type="ECO:0000256" key="3">
    <source>
        <dbReference type="ARBA" id="ARBA00022692"/>
    </source>
</evidence>
<keyword evidence="7" id="KW-0486">Methionine biosynthesis</keyword>
<dbReference type="eggNOG" id="arCOG02569">
    <property type="taxonomic scope" value="Archaea"/>
</dbReference>
<keyword evidence="6 12" id="KW-0472">Membrane</keyword>
<dbReference type="Proteomes" id="UP000006565">
    <property type="component" value="Chromosome"/>
</dbReference>
<keyword evidence="2" id="KW-0813">Transport</keyword>
<dbReference type="Gene3D" id="3.10.580.10">
    <property type="entry name" value="CBS-domain"/>
    <property type="match status" value="1"/>
</dbReference>
<feature type="transmembrane region" description="Helical" evidence="12">
    <location>
        <begin position="306"/>
        <end position="324"/>
    </location>
</feature>
<evidence type="ECO:0000256" key="12">
    <source>
        <dbReference type="SAM" id="Phobius"/>
    </source>
</evidence>
<evidence type="ECO:0000256" key="8">
    <source>
        <dbReference type="ARBA" id="ARBA00023173"/>
    </source>
</evidence>
<dbReference type="GO" id="GO:0009086">
    <property type="term" value="P:methionine biosynthetic process"/>
    <property type="evidence" value="ECO:0007669"/>
    <property type="project" value="UniProtKB-KW"/>
</dbReference>
<evidence type="ECO:0000313" key="14">
    <source>
        <dbReference type="EMBL" id="ADN35801.1"/>
    </source>
</evidence>
<dbReference type="OrthoDB" id="89900at2157"/>
<organism evidence="14 15">
    <name type="scientific">Methanolacinia petrolearia (strain DSM 11571 / OCM 486 / SEBR 4847)</name>
    <name type="common">Methanoplanus petrolearius</name>
    <dbReference type="NCBI Taxonomy" id="679926"/>
    <lineage>
        <taxon>Archaea</taxon>
        <taxon>Methanobacteriati</taxon>
        <taxon>Methanobacteriota</taxon>
        <taxon>Stenosarchaea group</taxon>
        <taxon>Methanomicrobia</taxon>
        <taxon>Methanomicrobiales</taxon>
        <taxon>Methanomicrobiaceae</taxon>
        <taxon>Methanolacinia</taxon>
    </lineage>
</organism>
<keyword evidence="10" id="KW-0407">Ion channel</keyword>
<dbReference type="STRING" id="679926.Mpet_1034"/>
<keyword evidence="7" id="KW-0028">Amino-acid biosynthesis</keyword>
<feature type="transmembrane region" description="Helical" evidence="12">
    <location>
        <begin position="355"/>
        <end position="378"/>
    </location>
</feature>
<dbReference type="PROSITE" id="PS51371">
    <property type="entry name" value="CBS"/>
    <property type="match status" value="2"/>
</dbReference>
<feature type="transmembrane region" description="Helical" evidence="12">
    <location>
        <begin position="331"/>
        <end position="349"/>
    </location>
</feature>
<feature type="transmembrane region" description="Helical" evidence="12">
    <location>
        <begin position="390"/>
        <end position="414"/>
    </location>
</feature>
<dbReference type="KEGG" id="mpi:Mpet_1034"/>
<evidence type="ECO:0000256" key="4">
    <source>
        <dbReference type="ARBA" id="ARBA00022989"/>
    </source>
</evidence>
<keyword evidence="11" id="KW-0129">CBS domain</keyword>
<dbReference type="HOGENOM" id="CLU_015263_5_3_2"/>
<protein>
    <submittedName>
        <fullName evidence="14">Cl-channel voltage-gated family protein</fullName>
    </submittedName>
</protein>
<dbReference type="InterPro" id="IPR014743">
    <property type="entry name" value="Cl-channel_core"/>
</dbReference>
<keyword evidence="5" id="KW-0406">Ion transport</keyword>
<evidence type="ECO:0000256" key="2">
    <source>
        <dbReference type="ARBA" id="ARBA00022448"/>
    </source>
</evidence>
<dbReference type="AlphaFoldDB" id="E1RKE8"/>
<evidence type="ECO:0000259" key="13">
    <source>
        <dbReference type="PROSITE" id="PS51371"/>
    </source>
</evidence>
<dbReference type="InterPro" id="IPR001807">
    <property type="entry name" value="ClC"/>
</dbReference>
<proteinExistence type="predicted"/>
<feature type="transmembrane region" description="Helical" evidence="12">
    <location>
        <begin position="71"/>
        <end position="93"/>
    </location>
</feature>
<dbReference type="GO" id="GO:0005254">
    <property type="term" value="F:chloride channel activity"/>
    <property type="evidence" value="ECO:0007669"/>
    <property type="project" value="UniProtKB-KW"/>
</dbReference>
<dbReference type="Gene3D" id="1.10.3080.10">
    <property type="entry name" value="Clc chloride channel"/>
    <property type="match status" value="1"/>
</dbReference>
<feature type="transmembrane region" description="Helical" evidence="12">
    <location>
        <begin position="15"/>
        <end position="36"/>
    </location>
</feature>
<evidence type="ECO:0000313" key="15">
    <source>
        <dbReference type="Proteomes" id="UP000006565"/>
    </source>
</evidence>
<evidence type="ECO:0000256" key="1">
    <source>
        <dbReference type="ARBA" id="ARBA00004141"/>
    </source>
</evidence>
<dbReference type="GeneID" id="9743498"/>
<feature type="transmembrane region" description="Helical" evidence="12">
    <location>
        <begin position="203"/>
        <end position="221"/>
    </location>
</feature>
<sequence length="595" mass="64092">MRYFTGDTSYFKKTMLLGIMIGLISGFGALFFFWGLKYGSLFFMDWIVNYTVPREGQTAAQIAGWTPPINIWLILPVISFGALLSGILVYTFAPEAEGHGTDAAIRAFHKEGRIRPRVVIVKAVSSILTISTGGSAGREGPTAQISAGFGSVMSDVFKLSEHERRIAIATGIGAGIATIFKAPLGGALLAAEILYYRDFESEAVVPAFLASIIGYSIFGYFEGYDPIFSGAEISWNVTQIPFFLVLGVFCSAFGLLYIKTFYSTRDLFSGFFTKHNIPNHFKPLAGAVIIGLLVIALAHISHDTMIAALGGLGAGYGFIQLSLYNMLPLTVLLLLPFIKIITTSLTIGSGGSGGVFAPGLVIGGAVGGALGMLFHFFIPEIIPLATVPAFVIVGMISLFGGISNAPIAVMIMVVEMSGDFSLLVPAMGAVAISTILTGDSTIFREQVPTKAQSGAHRGEYNVEILEEIPAREAMTKKEDLICISPSDSAKEVIKIMDESLHTGFPVIENGKLVGIVTLRNIRKEMDNSEDVEIEEIMVRELVTINSSSSLEKALSVMMSNAIHHLPVVDDNDPEKLEGFITSTDIMRAYTKRMNQ</sequence>
<dbReference type="SUPFAM" id="SSF54631">
    <property type="entry name" value="CBS-domain pair"/>
    <property type="match status" value="1"/>
</dbReference>
<dbReference type="InterPro" id="IPR000644">
    <property type="entry name" value="CBS_dom"/>
</dbReference>
<keyword evidence="8" id="KW-0869">Chloride channel</keyword>
<dbReference type="GO" id="GO:0034707">
    <property type="term" value="C:chloride channel complex"/>
    <property type="evidence" value="ECO:0007669"/>
    <property type="project" value="UniProtKB-KW"/>
</dbReference>
<evidence type="ECO:0000256" key="10">
    <source>
        <dbReference type="ARBA" id="ARBA00023303"/>
    </source>
</evidence>
<dbReference type="PANTHER" id="PTHR43427:SF6">
    <property type="entry name" value="CHLORIDE CHANNEL PROTEIN CLC-E"/>
    <property type="match status" value="1"/>
</dbReference>
<dbReference type="Pfam" id="PF00654">
    <property type="entry name" value="Voltage_CLC"/>
    <property type="match status" value="1"/>
</dbReference>
<evidence type="ECO:0000256" key="11">
    <source>
        <dbReference type="PROSITE-ProRule" id="PRU00703"/>
    </source>
</evidence>
<feature type="domain" description="CBS" evidence="13">
    <location>
        <begin position="474"/>
        <end position="531"/>
    </location>
</feature>
<feature type="transmembrane region" description="Helical" evidence="12">
    <location>
        <begin position="241"/>
        <end position="262"/>
    </location>
</feature>
<dbReference type="CDD" id="cd00400">
    <property type="entry name" value="Voltage_gated_ClC"/>
    <property type="match status" value="1"/>
</dbReference>